<name>A0ACB9RXF9_9MYRT</name>
<sequence length="745" mass="80110">MGGRNNRRSSGKGMDNSGSRNNSRGRGGGGRGGGGRGRGRGGGGRGRGRGGVSLAIREGLFVDGGVLSDWQLDTPSPPQPFSRGGRRTSGGSKGGSFEGHRGRRVSEIMWRETTGGSNRTVNSLKIGNLDGGVSSGSKWVQKKGRARAYGYQYPSIELQGGSLQEPSTEVSGGDMGDSQDFSLRGSEETTIIAYEDEIPSSVSPLPCVTYDCSYDFIMGDSSHRGLGYEEDVVVGEASSEQMKLTEESKNDLSASDTPKDIREGSGSGCSLKMEKSLPKRLSSRNDPAFLSIGGIKLYTQDISHYEDDDEDNECSSEESLESEMSSGEESVQSSESDGSEDEFDSGSSVDDDVVADYLEGVGGCDTLLDGANWLVEEIPDDSDDSSSDDITDAMEKLGGIALQEASMEYGLQKNFHSSHKSVVSGRDYWSSAMDAYVSVKDPRALISKKGRVSQFPQSWPSKSQSKTLKNYPGAKKWVRKEAIAAKRRNRMMLRGVDLEQINTKLEQIVLDGVDMYSFQPMHPRDCSQIQRLAAIYRLRSSSQGSGKKRFVTVARSQHTSMPSSSDKVRLEKLIGLGDDADYPMVDVEPLRSGGGRKSTKGTPTGSNPRPQGITPGSRRKSSWSSANRSGGGETGIGRGKKKGPLTNLSVRFVSSGVMQSETTTDLVTPPVNREGKNVNKEVRRSLVHDTKEFGAFEVHTKGFGSKMMAKMGFVEGQGLGRDGGGMAAPIQVVQRPRSLGLGMNF</sequence>
<evidence type="ECO:0000313" key="1">
    <source>
        <dbReference type="EMBL" id="KAI4380602.1"/>
    </source>
</evidence>
<proteinExistence type="predicted"/>
<dbReference type="EMBL" id="CM042882">
    <property type="protein sequence ID" value="KAI4380602.1"/>
    <property type="molecule type" value="Genomic_DNA"/>
</dbReference>
<organism evidence="1 2">
    <name type="scientific">Melastoma candidum</name>
    <dbReference type="NCBI Taxonomy" id="119954"/>
    <lineage>
        <taxon>Eukaryota</taxon>
        <taxon>Viridiplantae</taxon>
        <taxon>Streptophyta</taxon>
        <taxon>Embryophyta</taxon>
        <taxon>Tracheophyta</taxon>
        <taxon>Spermatophyta</taxon>
        <taxon>Magnoliopsida</taxon>
        <taxon>eudicotyledons</taxon>
        <taxon>Gunneridae</taxon>
        <taxon>Pentapetalae</taxon>
        <taxon>rosids</taxon>
        <taxon>malvids</taxon>
        <taxon>Myrtales</taxon>
        <taxon>Melastomataceae</taxon>
        <taxon>Melastomatoideae</taxon>
        <taxon>Melastomateae</taxon>
        <taxon>Melastoma</taxon>
    </lineage>
</organism>
<evidence type="ECO:0000313" key="2">
    <source>
        <dbReference type="Proteomes" id="UP001057402"/>
    </source>
</evidence>
<comment type="caution">
    <text evidence="1">The sequence shown here is derived from an EMBL/GenBank/DDBJ whole genome shotgun (WGS) entry which is preliminary data.</text>
</comment>
<reference evidence="2" key="1">
    <citation type="journal article" date="2023" name="Front. Plant Sci.">
        <title>Chromosomal-level genome assembly of Melastoma candidum provides insights into trichome evolution.</title>
        <authorList>
            <person name="Zhong Y."/>
            <person name="Wu W."/>
            <person name="Sun C."/>
            <person name="Zou P."/>
            <person name="Liu Y."/>
            <person name="Dai S."/>
            <person name="Zhou R."/>
        </authorList>
    </citation>
    <scope>NUCLEOTIDE SEQUENCE [LARGE SCALE GENOMIC DNA]</scope>
</reference>
<keyword evidence="2" id="KW-1185">Reference proteome</keyword>
<gene>
    <name evidence="1" type="ORF">MLD38_006775</name>
</gene>
<protein>
    <submittedName>
        <fullName evidence="1">Uncharacterized protein</fullName>
    </submittedName>
</protein>
<dbReference type="Proteomes" id="UP001057402">
    <property type="component" value="Chromosome 3"/>
</dbReference>
<accession>A0ACB9RXF9</accession>